<dbReference type="RefSeq" id="WP_111137386.1">
    <property type="nucleotide sequence ID" value="NZ_POUB01000355.1"/>
</dbReference>
<evidence type="ECO:0000259" key="1">
    <source>
        <dbReference type="Pfam" id="PF12680"/>
    </source>
</evidence>
<evidence type="ECO:0000313" key="3">
    <source>
        <dbReference type="Proteomes" id="UP000248749"/>
    </source>
</evidence>
<dbReference type="AlphaFoldDB" id="A0A2W2C2N2"/>
<dbReference type="InterPro" id="IPR032710">
    <property type="entry name" value="NTF2-like_dom_sf"/>
</dbReference>
<proteinExistence type="predicted"/>
<dbReference type="OrthoDB" id="7064268at2"/>
<evidence type="ECO:0000313" key="2">
    <source>
        <dbReference type="EMBL" id="PZF86368.1"/>
    </source>
</evidence>
<dbReference type="EMBL" id="POUB01000355">
    <property type="protein sequence ID" value="PZF86368.1"/>
    <property type="molecule type" value="Genomic_DNA"/>
</dbReference>
<comment type="caution">
    <text evidence="2">The sequence shown here is derived from an EMBL/GenBank/DDBJ whole genome shotgun (WGS) entry which is preliminary data.</text>
</comment>
<organism evidence="2 3">
    <name type="scientific">Micromonospora deserti</name>
    <dbReference type="NCBI Taxonomy" id="2070366"/>
    <lineage>
        <taxon>Bacteria</taxon>
        <taxon>Bacillati</taxon>
        <taxon>Actinomycetota</taxon>
        <taxon>Actinomycetes</taxon>
        <taxon>Micromonosporales</taxon>
        <taxon>Micromonosporaceae</taxon>
        <taxon>Micromonospora</taxon>
    </lineage>
</organism>
<dbReference type="Pfam" id="PF12680">
    <property type="entry name" value="SnoaL_2"/>
    <property type="match status" value="1"/>
</dbReference>
<reference evidence="2 3" key="1">
    <citation type="submission" date="2018-01" db="EMBL/GenBank/DDBJ databases">
        <title>Draft genome sequence of Salinispora sp. 13K206.</title>
        <authorList>
            <person name="Sahin N."/>
            <person name="Saygin H."/>
            <person name="Ay H."/>
        </authorList>
    </citation>
    <scope>NUCLEOTIDE SEQUENCE [LARGE SCALE GENOMIC DNA]</scope>
    <source>
        <strain evidence="2 3">13K206</strain>
    </source>
</reference>
<sequence length="122" mass="14071">MSRTTEEVLHDHLRRRRDGDLEGDLRTNYHPDVRLLSAEGVHQGHDGVRYLATILRSYVPDGFYHYRQVLTNGDVGMLVWSSRLPTKDTTLHGVDSYVVSDGLFVAQTIYYLSFPREEHPDI</sequence>
<keyword evidence="3" id="KW-1185">Reference proteome</keyword>
<gene>
    <name evidence="2" type="ORF">C1I99_29010</name>
</gene>
<name>A0A2W2C2N2_9ACTN</name>
<dbReference type="Proteomes" id="UP000248749">
    <property type="component" value="Unassembled WGS sequence"/>
</dbReference>
<dbReference type="InterPro" id="IPR037401">
    <property type="entry name" value="SnoaL-like"/>
</dbReference>
<dbReference type="Gene3D" id="3.10.450.50">
    <property type="match status" value="1"/>
</dbReference>
<protein>
    <submittedName>
        <fullName evidence="2">SnoaL-like polyketide cyclase</fullName>
    </submittedName>
</protein>
<feature type="domain" description="SnoaL-like" evidence="1">
    <location>
        <begin position="17"/>
        <end position="105"/>
    </location>
</feature>
<dbReference type="SUPFAM" id="SSF54427">
    <property type="entry name" value="NTF2-like"/>
    <property type="match status" value="1"/>
</dbReference>
<accession>A0A2W2C2N2</accession>